<evidence type="ECO:0000256" key="1">
    <source>
        <dbReference type="SAM" id="MobiDB-lite"/>
    </source>
</evidence>
<gene>
    <name evidence="2" type="ORF">LCGC14_1743620</name>
</gene>
<reference evidence="2" key="1">
    <citation type="journal article" date="2015" name="Nature">
        <title>Complex archaea that bridge the gap between prokaryotes and eukaryotes.</title>
        <authorList>
            <person name="Spang A."/>
            <person name="Saw J.H."/>
            <person name="Jorgensen S.L."/>
            <person name="Zaremba-Niedzwiedzka K."/>
            <person name="Martijn J."/>
            <person name="Lind A.E."/>
            <person name="van Eijk R."/>
            <person name="Schleper C."/>
            <person name="Guy L."/>
            <person name="Ettema T.J."/>
        </authorList>
    </citation>
    <scope>NUCLEOTIDE SEQUENCE</scope>
</reference>
<comment type="caution">
    <text evidence="2">The sequence shown here is derived from an EMBL/GenBank/DDBJ whole genome shotgun (WGS) entry which is preliminary data.</text>
</comment>
<feature type="region of interest" description="Disordered" evidence="1">
    <location>
        <begin position="1"/>
        <end position="25"/>
    </location>
</feature>
<accession>A0A0F9JL81</accession>
<dbReference type="AlphaFoldDB" id="A0A0F9JL81"/>
<feature type="non-terminal residue" evidence="2">
    <location>
        <position position="1"/>
    </location>
</feature>
<protein>
    <submittedName>
        <fullName evidence="2">Uncharacterized protein</fullName>
    </submittedName>
</protein>
<evidence type="ECO:0000313" key="2">
    <source>
        <dbReference type="EMBL" id="KKM06471.1"/>
    </source>
</evidence>
<name>A0A0F9JL81_9ZZZZ</name>
<dbReference type="EMBL" id="LAZR01015986">
    <property type="protein sequence ID" value="KKM06471.1"/>
    <property type="molecule type" value="Genomic_DNA"/>
</dbReference>
<proteinExistence type="predicted"/>
<sequence length="49" mass="5989">MLIENEEQFIQKEKERERKRKTTRTRKATGFNIPKNISRNIPIYKNNLI</sequence>
<organism evidence="2">
    <name type="scientific">marine sediment metagenome</name>
    <dbReference type="NCBI Taxonomy" id="412755"/>
    <lineage>
        <taxon>unclassified sequences</taxon>
        <taxon>metagenomes</taxon>
        <taxon>ecological metagenomes</taxon>
    </lineage>
</organism>